<dbReference type="Gene3D" id="3.40.50.11290">
    <property type="match status" value="1"/>
</dbReference>
<dbReference type="OrthoDB" id="9804079at2"/>
<dbReference type="PANTHER" id="PTHR34595:SF7">
    <property type="entry name" value="SLL1039 PROTEIN"/>
    <property type="match status" value="1"/>
</dbReference>
<comment type="caution">
    <text evidence="2">The sequence shown here is derived from an EMBL/GenBank/DDBJ whole genome shotgun (WGS) entry which is preliminary data.</text>
</comment>
<protein>
    <recommendedName>
        <fullName evidence="1">Circularly permuted ATP-grasp type 2 domain-containing protein</fullName>
    </recommendedName>
</protein>
<gene>
    <name evidence="2" type="ORF">CAP51_01090</name>
</gene>
<feature type="domain" description="Circularly permuted ATP-grasp type 2" evidence="1">
    <location>
        <begin position="98"/>
        <end position="472"/>
    </location>
</feature>
<dbReference type="InterPro" id="IPR025841">
    <property type="entry name" value="CP_ATPgrasp_2"/>
</dbReference>
<evidence type="ECO:0000313" key="2">
    <source>
        <dbReference type="EMBL" id="OUY08247.1"/>
    </source>
</evidence>
<dbReference type="Proteomes" id="UP000196536">
    <property type="component" value="Unassembled WGS sequence"/>
</dbReference>
<organism evidence="2 3">
    <name type="scientific">Acinetobacter populi</name>
    <dbReference type="NCBI Taxonomy" id="1582270"/>
    <lineage>
        <taxon>Bacteria</taxon>
        <taxon>Pseudomonadati</taxon>
        <taxon>Pseudomonadota</taxon>
        <taxon>Gammaproteobacteria</taxon>
        <taxon>Moraxellales</taxon>
        <taxon>Moraxellaceae</taxon>
        <taxon>Acinetobacter</taxon>
    </lineage>
</organism>
<dbReference type="PIRSF" id="PIRSF005522">
    <property type="entry name" value="UCP005522"/>
    <property type="match status" value="1"/>
</dbReference>
<dbReference type="EMBL" id="NEXX01000001">
    <property type="protein sequence ID" value="OUY08247.1"/>
    <property type="molecule type" value="Genomic_DNA"/>
</dbReference>
<keyword evidence="3" id="KW-1185">Reference proteome</keyword>
<dbReference type="Gene3D" id="3.30.1490.270">
    <property type="match status" value="1"/>
</dbReference>
<evidence type="ECO:0000259" key="1">
    <source>
        <dbReference type="Pfam" id="PF14403"/>
    </source>
</evidence>
<dbReference type="AlphaFoldDB" id="A0A1Z9Z1E6"/>
<dbReference type="InterPro" id="IPR051680">
    <property type="entry name" value="ATP-dep_Glu-Cys_Ligase-2"/>
</dbReference>
<reference evidence="2 3" key="1">
    <citation type="submission" date="2017-05" db="EMBL/GenBank/DDBJ databases">
        <title>Acinetobacter populi ANC 5415 (= PBJ7), whole genome shotgun sequencing project.</title>
        <authorList>
            <person name="Nemec A."/>
            <person name="Radolfova-Krizova L."/>
        </authorList>
    </citation>
    <scope>NUCLEOTIDE SEQUENCE [LARGE SCALE GENOMIC DNA]</scope>
    <source>
        <strain evidence="2 3">PBJ7</strain>
    </source>
</reference>
<dbReference type="InterPro" id="IPR016450">
    <property type="entry name" value="UCP005522"/>
</dbReference>
<evidence type="ECO:0000313" key="3">
    <source>
        <dbReference type="Proteomes" id="UP000196536"/>
    </source>
</evidence>
<name>A0A1Z9Z1E6_9GAMM</name>
<dbReference type="SUPFAM" id="SSF56059">
    <property type="entry name" value="Glutathione synthetase ATP-binding domain-like"/>
    <property type="match status" value="1"/>
</dbReference>
<accession>A0A1Z9Z1E6</accession>
<sequence length="503" mass="56972">MLGTVEHTTDALMPNTEETTKALATPLESKFFNEMRHADGSIRDEFIKIQQWLSEKSLEEIEQLNAQAKQHFIYEGITFTVYSDAAGTERTIPFDIVPRIIEKKQWDIVSDGCKQRVKALNAFLHDIYHEQSILKEGVIPAEQVLQHEAYQPWMLNFDVKGQIYSHISGVDIIRDGTGDFFVLEDNLRTPSGVSYMLESRKISEKLMPDICDKYHLLGISQYPQLLKQTLIESTDVENPVIVILTPGHFNSAYFEHAFLAQEMGVPLVNAKDLFVEHGKVFLKSIHGRKQVDVIYRRLDDDFLDPLAFRPDSVLGVAGLMSAYRNRTVVIANAPGTGVADDKSIYPYVDDMIRYYLNEQPILKNVPTYQCRKAEDLDYVLNNIEKLVVKEAQGSGGYGMLIGPQADELQIEEFRQKLRFKPHAYIAQPTLALSVSPILTEQGFSDRHIDLRPFVLSSQKEMRVVPGGLTRVAMTEGSLVVNSSQGGGIKDTWVVERRDEMTKI</sequence>
<dbReference type="Pfam" id="PF14403">
    <property type="entry name" value="CP_ATPgrasp_2"/>
    <property type="match status" value="1"/>
</dbReference>
<dbReference type="PANTHER" id="PTHR34595">
    <property type="entry name" value="BLR5612 PROTEIN"/>
    <property type="match status" value="1"/>
</dbReference>
<proteinExistence type="predicted"/>